<dbReference type="RefSeq" id="WP_339589167.1">
    <property type="nucleotide sequence ID" value="NZ_JBBHJZ010000006.1"/>
</dbReference>
<dbReference type="Proteomes" id="UP001361239">
    <property type="component" value="Unassembled WGS sequence"/>
</dbReference>
<evidence type="ECO:0000313" key="2">
    <source>
        <dbReference type="Proteomes" id="UP001361239"/>
    </source>
</evidence>
<reference evidence="1 2" key="1">
    <citation type="submission" date="2024-03" db="EMBL/GenBank/DDBJ databases">
        <authorList>
            <person name="Jo J.-H."/>
        </authorList>
    </citation>
    <scope>NUCLEOTIDE SEQUENCE [LARGE SCALE GENOMIC DNA]</scope>
    <source>
        <strain evidence="1 2">PS1R-30</strain>
    </source>
</reference>
<evidence type="ECO:0000313" key="1">
    <source>
        <dbReference type="EMBL" id="MEJ5979226.1"/>
    </source>
</evidence>
<dbReference type="EMBL" id="JBBHJZ010000006">
    <property type="protein sequence ID" value="MEJ5979226.1"/>
    <property type="molecule type" value="Genomic_DNA"/>
</dbReference>
<organism evidence="1 2">
    <name type="scientific">Novosphingobium anseongense</name>
    <dbReference type="NCBI Taxonomy" id="3133436"/>
    <lineage>
        <taxon>Bacteria</taxon>
        <taxon>Pseudomonadati</taxon>
        <taxon>Pseudomonadota</taxon>
        <taxon>Alphaproteobacteria</taxon>
        <taxon>Sphingomonadales</taxon>
        <taxon>Sphingomonadaceae</taxon>
        <taxon>Novosphingobium</taxon>
    </lineage>
</organism>
<keyword evidence="2" id="KW-1185">Reference proteome</keyword>
<comment type="caution">
    <text evidence="1">The sequence shown here is derived from an EMBL/GenBank/DDBJ whole genome shotgun (WGS) entry which is preliminary data.</text>
</comment>
<protein>
    <submittedName>
        <fullName evidence="1">SIR2 family protein</fullName>
    </submittedName>
</protein>
<gene>
    <name evidence="1" type="ORF">WG901_21415</name>
</gene>
<sequence length="482" mass="53651">MLDDPERRLSAALPGISDVSDAAGPTVNIPRRTSPNSLLLGISKDARAEMNRKGMVWGRMTYWNDKVADATQLRLFVPGDGWRAFKDKMNAEGDRVEEPGTQRAVESSLLNVLNATNVVVLTGTGSSFAASNPADKLTPAGMWDVWKAVEAKVGAEAFKAVCDTFASAKIEDNIERLLTLCKLYLELHETAVEDSTYQRIDGFVKAAEKAILARVDFVDRTTNLDAHASLIQKIGRRGVRKARSKLFTTNYDLCFEEAARRHRFTIIDGFSHGLDQVYDRSHFEFDIVRRSGQRDAPDYIENVFHLYKLHGSLDWRRQASDIFRSRGPEGNPVLIYPRSSKYQESFEAPYLDMIGAFQAALREPDTAVLISGFGFNDDHISRPILSAVEANMSLRLVICDPAFIPSADLDGGDQSLTAVAEPQNQFLAAFKDMVAGGDARIHLINGRFQDLVPALPDLIGETDRERHMQRVRTLRNGMDVKA</sequence>
<name>A0ABU8S1I2_9SPHN</name>
<dbReference type="Pfam" id="PF13289">
    <property type="entry name" value="SIR2_2"/>
    <property type="match status" value="1"/>
</dbReference>
<accession>A0ABU8S1I2</accession>
<proteinExistence type="predicted"/>